<organism evidence="1 2">
    <name type="scientific">Rhizobium glycinendophyticum</name>
    <dbReference type="NCBI Taxonomy" id="2589807"/>
    <lineage>
        <taxon>Bacteria</taxon>
        <taxon>Pseudomonadati</taxon>
        <taxon>Pseudomonadota</taxon>
        <taxon>Alphaproteobacteria</taxon>
        <taxon>Hyphomicrobiales</taxon>
        <taxon>Rhizobiaceae</taxon>
        <taxon>Rhizobium/Agrobacterium group</taxon>
        <taxon>Rhizobium</taxon>
    </lineage>
</organism>
<dbReference type="Gene3D" id="1.20.910.10">
    <property type="entry name" value="Heme oxygenase-like"/>
    <property type="match status" value="1"/>
</dbReference>
<dbReference type="RefSeq" id="WP_140828731.1">
    <property type="nucleotide sequence ID" value="NZ_VFYP01000001.1"/>
</dbReference>
<evidence type="ECO:0000313" key="2">
    <source>
        <dbReference type="Proteomes" id="UP000316429"/>
    </source>
</evidence>
<comment type="caution">
    <text evidence="1">The sequence shown here is derived from an EMBL/GenBank/DDBJ whole genome shotgun (WGS) entry which is preliminary data.</text>
</comment>
<dbReference type="SUPFAM" id="SSF48613">
    <property type="entry name" value="Heme oxygenase-like"/>
    <property type="match status" value="1"/>
</dbReference>
<gene>
    <name evidence="1" type="ORF">FJQ55_13865</name>
</gene>
<proteinExistence type="predicted"/>
<protein>
    <submittedName>
        <fullName evidence="1">Biliverdin-producing heme oxygenase</fullName>
    </submittedName>
</protein>
<keyword evidence="2" id="KW-1185">Reference proteome</keyword>
<dbReference type="EMBL" id="VFYP01000001">
    <property type="protein sequence ID" value="TPP11833.1"/>
    <property type="molecule type" value="Genomic_DNA"/>
</dbReference>
<name>A0A504V3F8_9HYPH</name>
<dbReference type="OrthoDB" id="9149607at2"/>
<dbReference type="InterPro" id="IPR016084">
    <property type="entry name" value="Haem_Oase-like_multi-hlx"/>
</dbReference>
<reference evidence="1 2" key="1">
    <citation type="submission" date="2019-06" db="EMBL/GenBank/DDBJ databases">
        <title>Rhizobium sp. CL12 isolated from roots of soybean.</title>
        <authorList>
            <person name="Wang C."/>
        </authorList>
    </citation>
    <scope>NUCLEOTIDE SEQUENCE [LARGE SCALE GENOMIC DNA]</scope>
    <source>
        <strain evidence="1 2">CL12</strain>
    </source>
</reference>
<dbReference type="CDD" id="cd19166">
    <property type="entry name" value="HemeO-bac"/>
    <property type="match status" value="1"/>
</dbReference>
<dbReference type="Proteomes" id="UP000316429">
    <property type="component" value="Unassembled WGS sequence"/>
</dbReference>
<accession>A0A504V3F8</accession>
<evidence type="ECO:0000313" key="1">
    <source>
        <dbReference type="EMBL" id="TPP11833.1"/>
    </source>
</evidence>
<sequence length="195" mass="21713">MDLSPRRSDLKQATSQAHQALDDLIGAFVTAEDYARYLEGMARFRLPVEAWLATQTLPAGFEDWKPGLYGEELTADLRVLGLAPPDELEAFTPPPGDGLLGLLYVLEGSALGARLLAKRAEAIGFTERNGARHLFAQARNFSNWRAFSDRMENVCVYDERAAAAWADTAFDYARNAFESVLNANRAYRRSVELRP</sequence>
<dbReference type="AlphaFoldDB" id="A0A504V3F8"/>